<organism evidence="1 2">
    <name type="scientific">Zootermopsis nevadensis</name>
    <name type="common">Dampwood termite</name>
    <dbReference type="NCBI Taxonomy" id="136037"/>
    <lineage>
        <taxon>Eukaryota</taxon>
        <taxon>Metazoa</taxon>
        <taxon>Ecdysozoa</taxon>
        <taxon>Arthropoda</taxon>
        <taxon>Hexapoda</taxon>
        <taxon>Insecta</taxon>
        <taxon>Pterygota</taxon>
        <taxon>Neoptera</taxon>
        <taxon>Polyneoptera</taxon>
        <taxon>Dictyoptera</taxon>
        <taxon>Blattodea</taxon>
        <taxon>Blattoidea</taxon>
        <taxon>Termitoidae</taxon>
        <taxon>Termopsidae</taxon>
        <taxon>Zootermopsis</taxon>
    </lineage>
</organism>
<name>A0A067QW95_ZOONE</name>
<accession>A0A067QW95</accession>
<evidence type="ECO:0000313" key="2">
    <source>
        <dbReference type="Proteomes" id="UP000027135"/>
    </source>
</evidence>
<dbReference type="InParanoid" id="A0A067QW95"/>
<dbReference type="EMBL" id="KK853292">
    <property type="protein sequence ID" value="KDR08852.1"/>
    <property type="molecule type" value="Genomic_DNA"/>
</dbReference>
<reference evidence="1 2" key="1">
    <citation type="journal article" date="2014" name="Nat. Commun.">
        <title>Molecular traces of alternative social organization in a termite genome.</title>
        <authorList>
            <person name="Terrapon N."/>
            <person name="Li C."/>
            <person name="Robertson H.M."/>
            <person name="Ji L."/>
            <person name="Meng X."/>
            <person name="Booth W."/>
            <person name="Chen Z."/>
            <person name="Childers C.P."/>
            <person name="Glastad K.M."/>
            <person name="Gokhale K."/>
            <person name="Gowin J."/>
            <person name="Gronenberg W."/>
            <person name="Hermansen R.A."/>
            <person name="Hu H."/>
            <person name="Hunt B.G."/>
            <person name="Huylmans A.K."/>
            <person name="Khalil S.M."/>
            <person name="Mitchell R.D."/>
            <person name="Munoz-Torres M.C."/>
            <person name="Mustard J.A."/>
            <person name="Pan H."/>
            <person name="Reese J.T."/>
            <person name="Scharf M.E."/>
            <person name="Sun F."/>
            <person name="Vogel H."/>
            <person name="Xiao J."/>
            <person name="Yang W."/>
            <person name="Yang Z."/>
            <person name="Yang Z."/>
            <person name="Zhou J."/>
            <person name="Zhu J."/>
            <person name="Brent C.S."/>
            <person name="Elsik C.G."/>
            <person name="Goodisman M.A."/>
            <person name="Liberles D.A."/>
            <person name="Roe R.M."/>
            <person name="Vargo E.L."/>
            <person name="Vilcinskas A."/>
            <person name="Wang J."/>
            <person name="Bornberg-Bauer E."/>
            <person name="Korb J."/>
            <person name="Zhang G."/>
            <person name="Liebig J."/>
        </authorList>
    </citation>
    <scope>NUCLEOTIDE SEQUENCE [LARGE SCALE GENOMIC DNA]</scope>
    <source>
        <tissue evidence="1">Whole organism</tissue>
    </source>
</reference>
<dbReference type="AlphaFoldDB" id="A0A067QW95"/>
<keyword evidence="2" id="KW-1185">Reference proteome</keyword>
<dbReference type="Proteomes" id="UP000027135">
    <property type="component" value="Unassembled WGS sequence"/>
</dbReference>
<evidence type="ECO:0000313" key="1">
    <source>
        <dbReference type="EMBL" id="KDR08852.1"/>
    </source>
</evidence>
<protein>
    <submittedName>
        <fullName evidence="1">Uncharacterized protein</fullName>
    </submittedName>
</protein>
<gene>
    <name evidence="1" type="ORF">L798_01338</name>
</gene>
<sequence length="102" mass="11188">MVVQSTVSFLTQQSVSALLNIAYFRRQRADMKKQNVVQTSARNKLASHSDCFTPPATDPVPITQEAEWATPSVDVLTGKKNSAGNQTQQLSQSLYGQILMST</sequence>
<proteinExistence type="predicted"/>